<reference evidence="1" key="1">
    <citation type="submission" date="2020-05" db="EMBL/GenBank/DDBJ databases">
        <title>Large-scale comparative analyses of tick genomes elucidate their genetic diversity and vector capacities.</title>
        <authorList>
            <person name="Jia N."/>
            <person name="Wang J."/>
            <person name="Shi W."/>
            <person name="Du L."/>
            <person name="Sun Y."/>
            <person name="Zhan W."/>
            <person name="Jiang J."/>
            <person name="Wang Q."/>
            <person name="Zhang B."/>
            <person name="Ji P."/>
            <person name="Sakyi L.B."/>
            <person name="Cui X."/>
            <person name="Yuan T."/>
            <person name="Jiang B."/>
            <person name="Yang W."/>
            <person name="Lam T.T.-Y."/>
            <person name="Chang Q."/>
            <person name="Ding S."/>
            <person name="Wang X."/>
            <person name="Zhu J."/>
            <person name="Ruan X."/>
            <person name="Zhao L."/>
            <person name="Wei J."/>
            <person name="Que T."/>
            <person name="Du C."/>
            <person name="Cheng J."/>
            <person name="Dai P."/>
            <person name="Han X."/>
            <person name="Huang E."/>
            <person name="Gao Y."/>
            <person name="Liu J."/>
            <person name="Shao H."/>
            <person name="Ye R."/>
            <person name="Li L."/>
            <person name="Wei W."/>
            <person name="Wang X."/>
            <person name="Wang C."/>
            <person name="Yang T."/>
            <person name="Huo Q."/>
            <person name="Li W."/>
            <person name="Guo W."/>
            <person name="Chen H."/>
            <person name="Zhou L."/>
            <person name="Ni X."/>
            <person name="Tian J."/>
            <person name="Zhou Y."/>
            <person name="Sheng Y."/>
            <person name="Liu T."/>
            <person name="Pan Y."/>
            <person name="Xia L."/>
            <person name="Li J."/>
            <person name="Zhao F."/>
            <person name="Cao W."/>
        </authorList>
    </citation>
    <scope>NUCLEOTIDE SEQUENCE</scope>
    <source>
        <strain evidence="1">Hyas-2018</strain>
    </source>
</reference>
<proteinExistence type="predicted"/>
<comment type="caution">
    <text evidence="1">The sequence shown here is derived from an EMBL/GenBank/DDBJ whole genome shotgun (WGS) entry which is preliminary data.</text>
</comment>
<evidence type="ECO:0000313" key="1">
    <source>
        <dbReference type="EMBL" id="KAH6932990.1"/>
    </source>
</evidence>
<dbReference type="EMBL" id="CM023484">
    <property type="protein sequence ID" value="KAH6932990.1"/>
    <property type="molecule type" value="Genomic_DNA"/>
</dbReference>
<protein>
    <submittedName>
        <fullName evidence="1">Uncharacterized protein</fullName>
    </submittedName>
</protein>
<keyword evidence="2" id="KW-1185">Reference proteome</keyword>
<sequence>MESAESAPSTKAQKKPRVHWTEKATWALVKLWEDNLDALRGQKHNGVVYQRIAEHLTDAGIPRTRARSTDTYTASASAQQDRQFDTDIQLINEMESGVSAEITDTDSTSVPGTPTEESLSPTPATESAQSLERSTAARAARRRRWPLSAALGDAVNVTVQTASETAAAHSTGQQARRESTPWNTRQASRMPCPSTPIKKCPPQPSNQADPGQRLQPAVCTGATTTSRTRAAATPVAWRNTVTPKR</sequence>
<name>A0ACB7SEK4_HYAAI</name>
<accession>A0ACB7SEK4</accession>
<organism evidence="1 2">
    <name type="scientific">Hyalomma asiaticum</name>
    <name type="common">Tick</name>
    <dbReference type="NCBI Taxonomy" id="266040"/>
    <lineage>
        <taxon>Eukaryota</taxon>
        <taxon>Metazoa</taxon>
        <taxon>Ecdysozoa</taxon>
        <taxon>Arthropoda</taxon>
        <taxon>Chelicerata</taxon>
        <taxon>Arachnida</taxon>
        <taxon>Acari</taxon>
        <taxon>Parasitiformes</taxon>
        <taxon>Ixodida</taxon>
        <taxon>Ixodoidea</taxon>
        <taxon>Ixodidae</taxon>
        <taxon>Hyalomminae</taxon>
        <taxon>Hyalomma</taxon>
    </lineage>
</organism>
<dbReference type="Proteomes" id="UP000821845">
    <property type="component" value="Chromosome 4"/>
</dbReference>
<evidence type="ECO:0000313" key="2">
    <source>
        <dbReference type="Proteomes" id="UP000821845"/>
    </source>
</evidence>
<gene>
    <name evidence="1" type="ORF">HPB50_011246</name>
</gene>